<dbReference type="AlphaFoldDB" id="A0AB40C1S1"/>
<evidence type="ECO:0000256" key="1">
    <source>
        <dbReference type="SAM" id="MobiDB-lite"/>
    </source>
</evidence>
<reference evidence="3" key="1">
    <citation type="submission" date="2025-08" db="UniProtKB">
        <authorList>
            <consortium name="RefSeq"/>
        </authorList>
    </citation>
    <scope>IDENTIFICATION</scope>
</reference>
<gene>
    <name evidence="3" type="primary">LOC120270697</name>
</gene>
<protein>
    <submittedName>
        <fullName evidence="3">Uncharacterized protein LOC120270697</fullName>
    </submittedName>
</protein>
<dbReference type="Proteomes" id="UP001515500">
    <property type="component" value="Chromosome 10"/>
</dbReference>
<name>A0AB40C1S1_DIOCR</name>
<feature type="region of interest" description="Disordered" evidence="1">
    <location>
        <begin position="1"/>
        <end position="24"/>
    </location>
</feature>
<feature type="region of interest" description="Disordered" evidence="1">
    <location>
        <begin position="82"/>
        <end position="117"/>
    </location>
</feature>
<evidence type="ECO:0000313" key="2">
    <source>
        <dbReference type="Proteomes" id="UP001515500"/>
    </source>
</evidence>
<sequence length="117" mass="12814">MSITRWRGSGEVSSPPLVDGIEDEPYLNKPIEDYDLIETICDNDQASGHYAIPSGSHIGTHMECNLEQEVFPPTQHFVDMSFGKTDAYGNTSPFAQPNTSEPVSATSPIQSKKQKGL</sequence>
<dbReference type="RefSeq" id="XP_039133705.1">
    <property type="nucleotide sequence ID" value="XM_039277771.1"/>
</dbReference>
<proteinExistence type="predicted"/>
<dbReference type="GeneID" id="120270697"/>
<evidence type="ECO:0000313" key="3">
    <source>
        <dbReference type="RefSeq" id="XP_039133705.1"/>
    </source>
</evidence>
<accession>A0AB40C1S1</accession>
<feature type="compositionally biased region" description="Polar residues" evidence="1">
    <location>
        <begin position="88"/>
        <end position="111"/>
    </location>
</feature>
<keyword evidence="2" id="KW-1185">Reference proteome</keyword>
<organism evidence="2 3">
    <name type="scientific">Dioscorea cayennensis subsp. rotundata</name>
    <name type="common">White Guinea yam</name>
    <name type="synonym">Dioscorea rotundata</name>
    <dbReference type="NCBI Taxonomy" id="55577"/>
    <lineage>
        <taxon>Eukaryota</taxon>
        <taxon>Viridiplantae</taxon>
        <taxon>Streptophyta</taxon>
        <taxon>Embryophyta</taxon>
        <taxon>Tracheophyta</taxon>
        <taxon>Spermatophyta</taxon>
        <taxon>Magnoliopsida</taxon>
        <taxon>Liliopsida</taxon>
        <taxon>Dioscoreales</taxon>
        <taxon>Dioscoreaceae</taxon>
        <taxon>Dioscorea</taxon>
    </lineage>
</organism>